<dbReference type="AlphaFoldDB" id="A0A975G5J6"/>
<dbReference type="GO" id="GO:0005694">
    <property type="term" value="C:chromosome"/>
    <property type="evidence" value="ECO:0007669"/>
    <property type="project" value="TreeGrafter"/>
</dbReference>
<dbReference type="InterPro" id="IPR050336">
    <property type="entry name" value="Chromosome_partition/occlusion"/>
</dbReference>
<proteinExistence type="predicted"/>
<dbReference type="GO" id="GO:0007059">
    <property type="term" value="P:chromosome segregation"/>
    <property type="evidence" value="ECO:0007669"/>
    <property type="project" value="TreeGrafter"/>
</dbReference>
<dbReference type="InterPro" id="IPR036086">
    <property type="entry name" value="ParB/Sulfiredoxin_sf"/>
</dbReference>
<dbReference type="KEGG" id="caul:KCG34_25635"/>
<evidence type="ECO:0000256" key="1">
    <source>
        <dbReference type="SAM" id="MobiDB-lite"/>
    </source>
</evidence>
<dbReference type="PANTHER" id="PTHR33375:SF7">
    <property type="entry name" value="CHROMOSOME 2-PARTITIONING PROTEIN PARB-RELATED"/>
    <property type="match status" value="1"/>
</dbReference>
<feature type="compositionally biased region" description="Acidic residues" evidence="1">
    <location>
        <begin position="642"/>
        <end position="666"/>
    </location>
</feature>
<gene>
    <name evidence="2" type="ORF">KCG34_25635</name>
</gene>
<dbReference type="PANTHER" id="PTHR33375">
    <property type="entry name" value="CHROMOSOME-PARTITIONING PROTEIN PARB-RELATED"/>
    <property type="match status" value="1"/>
</dbReference>
<name>A0A975G5J6_9CAUL</name>
<protein>
    <submittedName>
        <fullName evidence="2">ParB N-terminal domain-containing protein</fullName>
    </submittedName>
</protein>
<dbReference type="RefSeq" id="WP_211940988.1">
    <property type="nucleotide sequence ID" value="NZ_CP073079.1"/>
</dbReference>
<geneLocation type="plasmid" evidence="2 3">
    <name>unnamed</name>
</geneLocation>
<dbReference type="EMBL" id="CP073079">
    <property type="protein sequence ID" value="QUD90942.1"/>
    <property type="molecule type" value="Genomic_DNA"/>
</dbReference>
<keyword evidence="2" id="KW-0614">Plasmid</keyword>
<evidence type="ECO:0000313" key="3">
    <source>
        <dbReference type="Proteomes" id="UP000676409"/>
    </source>
</evidence>
<dbReference type="Proteomes" id="UP000676409">
    <property type="component" value="Plasmid unnamed"/>
</dbReference>
<dbReference type="SUPFAM" id="SSF109709">
    <property type="entry name" value="KorB DNA-binding domain-like"/>
    <property type="match status" value="1"/>
</dbReference>
<accession>A0A975G5J6</accession>
<organism evidence="2 3">
    <name type="scientific">Phenylobacterium montanum</name>
    <dbReference type="NCBI Taxonomy" id="2823693"/>
    <lineage>
        <taxon>Bacteria</taxon>
        <taxon>Pseudomonadati</taxon>
        <taxon>Pseudomonadota</taxon>
        <taxon>Alphaproteobacteria</taxon>
        <taxon>Caulobacterales</taxon>
        <taxon>Caulobacteraceae</taxon>
        <taxon>Phenylobacterium</taxon>
    </lineage>
</organism>
<dbReference type="SUPFAM" id="SSF110849">
    <property type="entry name" value="ParB/Sulfiredoxin"/>
    <property type="match status" value="1"/>
</dbReference>
<keyword evidence="3" id="KW-1185">Reference proteome</keyword>
<evidence type="ECO:0000313" key="2">
    <source>
        <dbReference type="EMBL" id="QUD90942.1"/>
    </source>
</evidence>
<reference evidence="2" key="1">
    <citation type="submission" date="2021-04" db="EMBL/GenBank/DDBJ databases">
        <title>The complete genome sequence of Caulobacter sp. S6.</title>
        <authorList>
            <person name="Tang Y."/>
            <person name="Ouyang W."/>
            <person name="Liu Q."/>
            <person name="Huang B."/>
            <person name="Guo Z."/>
            <person name="Lei P."/>
        </authorList>
    </citation>
    <scope>NUCLEOTIDE SEQUENCE</scope>
    <source>
        <strain evidence="2">S6</strain>
        <plasmid evidence="2">unnamed</plasmid>
    </source>
</reference>
<dbReference type="Gene3D" id="1.10.10.2830">
    <property type="match status" value="1"/>
</dbReference>
<sequence>MTDTQTVPAAPPTPMTSIKVRLGDLGLAPENLRFKEPADDGVPQLAETILAAGVVIPPIVRPGRKGEQRFMALDGRRRRFGLLLLAERGDLTDDYEVDCLLAETKAQQVAGIMLPATEHAPVHIADVITAIGKLRKTKLDTAAIAAALGYAELEIKRLEALAAVHPNVLKALRAGKLTLKQVRLFARIGDKKQQAEIAQTALDGYFQDYQLKGLVTRGRVTVDDPRFTLVGMDRYVAAGGRVSSDLFAELPDALLDPDVLTTAWRERVQPIVVHLQADGLAVYLGDDGDFGAPEGFSRLPYVYRPDLTEAQTTALNEANYRVTQLSSDLQDIDPEADEAPGAFGPLVSAMAAVAGAPLSRCKIGAVILSPAASDYGFAASFYAVPLPASELPEEIEDEEDEDEDAEVGGRYGRAVADVEVPKADVEVEGSSHVFHETRTDVATRGLIRDLADDPSAALTVLVAQLFKQLALHSSGGLDASALQISGVRYSRGSTPPIAALDGEVKARLDAKRAAYKASGLRPITWVETLAHGEKMALLAELTAMSLNLREARTSMIRHGARAEAAEIATLCGADISAHWTPDAAYLAVHSKKQLLALLDEMEAEDDRAKTLKKDDLVAFVAEAAAERQWAPAALAWDRPIEAEADEDAEPDSEGDEAGPEAGEGDAPEVSIAA</sequence>
<feature type="region of interest" description="Disordered" evidence="1">
    <location>
        <begin position="632"/>
        <end position="673"/>
    </location>
</feature>